<name>A0A3E0TUP5_9GAMM</name>
<dbReference type="OrthoDB" id="9793188at2"/>
<gene>
    <name evidence="1" type="ORF">DXX93_18695</name>
</gene>
<dbReference type="EMBL" id="QUOU01000001">
    <property type="protein sequence ID" value="REL28391.1"/>
    <property type="molecule type" value="Genomic_DNA"/>
</dbReference>
<reference evidence="1 2" key="1">
    <citation type="submission" date="2018-08" db="EMBL/GenBank/DDBJ databases">
        <title>Thalassotalea euphylliae genome.</title>
        <authorList>
            <person name="Summers S."/>
            <person name="Rice S.A."/>
            <person name="Freckelton M.L."/>
            <person name="Nedved B.T."/>
            <person name="Hadfield M.G."/>
        </authorList>
    </citation>
    <scope>NUCLEOTIDE SEQUENCE [LARGE SCALE GENOMIC DNA]</scope>
    <source>
        <strain evidence="1 2">H1</strain>
    </source>
</reference>
<organism evidence="1 2">
    <name type="scientific">Thalassotalea euphylliae</name>
    <dbReference type="NCBI Taxonomy" id="1655234"/>
    <lineage>
        <taxon>Bacteria</taxon>
        <taxon>Pseudomonadati</taxon>
        <taxon>Pseudomonadota</taxon>
        <taxon>Gammaproteobacteria</taxon>
        <taxon>Alteromonadales</taxon>
        <taxon>Colwelliaceae</taxon>
        <taxon>Thalassotalea</taxon>
    </lineage>
</organism>
<comment type="caution">
    <text evidence="1">The sequence shown here is derived from an EMBL/GenBank/DDBJ whole genome shotgun (WGS) entry which is preliminary data.</text>
</comment>
<evidence type="ECO:0000313" key="1">
    <source>
        <dbReference type="EMBL" id="REL28391.1"/>
    </source>
</evidence>
<dbReference type="RefSeq" id="WP_116009428.1">
    <property type="nucleotide sequence ID" value="NZ_QUOU01000001.1"/>
</dbReference>
<dbReference type="AlphaFoldDB" id="A0A3E0TUP5"/>
<evidence type="ECO:0000313" key="2">
    <source>
        <dbReference type="Proteomes" id="UP000256478"/>
    </source>
</evidence>
<dbReference type="Proteomes" id="UP000256478">
    <property type="component" value="Unassembled WGS sequence"/>
</dbReference>
<proteinExistence type="predicted"/>
<sequence length="92" mass="10775">MNKVDVNDLAIVCPHIIKNERPILYIDKDEKDRFAFMCGLYDHIGTEGARLSHISHIVEADKSIKEAIENLKQNQYCERKSINHEWFFGELE</sequence>
<protein>
    <submittedName>
        <fullName evidence="1">Uncharacterized protein</fullName>
    </submittedName>
</protein>
<accession>A0A3E0TUP5</accession>